<gene>
    <name evidence="2" type="ORF">GDO86_018581</name>
</gene>
<dbReference type="Proteomes" id="UP000812440">
    <property type="component" value="Unassembled WGS sequence"/>
</dbReference>
<comment type="caution">
    <text evidence="2">The sequence shown here is derived from an EMBL/GenBank/DDBJ whole genome shotgun (WGS) entry which is preliminary data.</text>
</comment>
<evidence type="ECO:0000313" key="3">
    <source>
        <dbReference type="Proteomes" id="UP000812440"/>
    </source>
</evidence>
<feature type="compositionally biased region" description="Polar residues" evidence="1">
    <location>
        <begin position="47"/>
        <end position="72"/>
    </location>
</feature>
<keyword evidence="3" id="KW-1185">Reference proteome</keyword>
<protein>
    <submittedName>
        <fullName evidence="2">Uncharacterized protein</fullName>
    </submittedName>
</protein>
<reference evidence="2" key="1">
    <citation type="thesis" date="2020" institute="ProQuest LLC" country="789 East Eisenhower Parkway, Ann Arbor, MI, USA">
        <title>Comparative Genomics and Chromosome Evolution.</title>
        <authorList>
            <person name="Mudd A.B."/>
        </authorList>
    </citation>
    <scope>NUCLEOTIDE SEQUENCE</scope>
    <source>
        <strain evidence="2">Female2</strain>
        <tissue evidence="2">Blood</tissue>
    </source>
</reference>
<feature type="region of interest" description="Disordered" evidence="1">
    <location>
        <begin position="1"/>
        <end position="78"/>
    </location>
</feature>
<evidence type="ECO:0000313" key="2">
    <source>
        <dbReference type="EMBL" id="KAG8429001.1"/>
    </source>
</evidence>
<dbReference type="EMBL" id="JAACNH010016367">
    <property type="protein sequence ID" value="KAG8429001.1"/>
    <property type="molecule type" value="Genomic_DNA"/>
</dbReference>
<name>A0A8T2IEG8_9PIPI</name>
<dbReference type="AlphaFoldDB" id="A0A8T2IEG8"/>
<organism evidence="2 3">
    <name type="scientific">Hymenochirus boettgeri</name>
    <name type="common">Congo dwarf clawed frog</name>
    <dbReference type="NCBI Taxonomy" id="247094"/>
    <lineage>
        <taxon>Eukaryota</taxon>
        <taxon>Metazoa</taxon>
        <taxon>Chordata</taxon>
        <taxon>Craniata</taxon>
        <taxon>Vertebrata</taxon>
        <taxon>Euteleostomi</taxon>
        <taxon>Amphibia</taxon>
        <taxon>Batrachia</taxon>
        <taxon>Anura</taxon>
        <taxon>Pipoidea</taxon>
        <taxon>Pipidae</taxon>
        <taxon>Pipinae</taxon>
        <taxon>Hymenochirus</taxon>
    </lineage>
</organism>
<feature type="region of interest" description="Disordered" evidence="1">
    <location>
        <begin position="111"/>
        <end position="144"/>
    </location>
</feature>
<evidence type="ECO:0000256" key="1">
    <source>
        <dbReference type="SAM" id="MobiDB-lite"/>
    </source>
</evidence>
<dbReference type="OrthoDB" id="19014at2759"/>
<proteinExistence type="predicted"/>
<accession>A0A8T2IEG8</accession>
<sequence>MVDDIHELIKTSGEVNAQDPHGASLDVDPPVEPPKPPNIETEEDQVNKSPKPSQGSPSLSQRNGSLVSSSKHTFSKRLDRSVSYQLATQGELCPDLSHERSHHTLAELKRQRAAAKLQRHAPLPPPVSDPEPQDSSEPVYYTAASGDPPLLKLVAPAEETPPADKRPCCLVM</sequence>